<feature type="region of interest" description="Disordered" evidence="6">
    <location>
        <begin position="942"/>
        <end position="1063"/>
    </location>
</feature>
<evidence type="ECO:0000259" key="7">
    <source>
        <dbReference type="PROSITE" id="PS51192"/>
    </source>
</evidence>
<evidence type="ECO:0000313" key="9">
    <source>
        <dbReference type="EMBL" id="KAK7505416.1"/>
    </source>
</evidence>
<dbReference type="PANTHER" id="PTHR14025">
    <property type="entry name" value="FANCONI ANEMIA GROUP M FANCM FAMILY MEMBER"/>
    <property type="match status" value="1"/>
</dbReference>
<feature type="compositionally biased region" description="Polar residues" evidence="6">
    <location>
        <begin position="1930"/>
        <end position="1955"/>
    </location>
</feature>
<feature type="region of interest" description="Disordered" evidence="6">
    <location>
        <begin position="1665"/>
        <end position="1823"/>
    </location>
</feature>
<feature type="region of interest" description="Disordered" evidence="6">
    <location>
        <begin position="1086"/>
        <end position="1156"/>
    </location>
</feature>
<feature type="region of interest" description="Disordered" evidence="6">
    <location>
        <begin position="618"/>
        <end position="822"/>
    </location>
</feature>
<comment type="caution">
    <text evidence="9">The sequence shown here is derived from an EMBL/GenBank/DDBJ whole genome shotgun (WGS) entry which is preliminary data.</text>
</comment>
<evidence type="ECO:0008006" key="11">
    <source>
        <dbReference type="Google" id="ProtNLM"/>
    </source>
</evidence>
<feature type="region of interest" description="Disordered" evidence="6">
    <location>
        <begin position="1168"/>
        <end position="1215"/>
    </location>
</feature>
<dbReference type="InterPro" id="IPR039686">
    <property type="entry name" value="FANCM/Mph1-like_ID"/>
</dbReference>
<dbReference type="EMBL" id="JACVVK020000010">
    <property type="protein sequence ID" value="KAK7505416.1"/>
    <property type="molecule type" value="Genomic_DNA"/>
</dbReference>
<feature type="compositionally biased region" description="Basic and acidic residues" evidence="6">
    <location>
        <begin position="1174"/>
        <end position="1215"/>
    </location>
</feature>
<dbReference type="SUPFAM" id="SSF52980">
    <property type="entry name" value="Restriction endonuclease-like"/>
    <property type="match status" value="1"/>
</dbReference>
<feature type="compositionally biased region" description="Basic and acidic residues" evidence="6">
    <location>
        <begin position="1044"/>
        <end position="1063"/>
    </location>
</feature>
<accession>A0ABD0M1N7</accession>
<dbReference type="GO" id="GO:0016787">
    <property type="term" value="F:hydrolase activity"/>
    <property type="evidence" value="ECO:0007669"/>
    <property type="project" value="UniProtKB-KW"/>
</dbReference>
<dbReference type="CDD" id="cd12091">
    <property type="entry name" value="FANCM_ID"/>
    <property type="match status" value="1"/>
</dbReference>
<evidence type="ECO:0000313" key="10">
    <source>
        <dbReference type="Proteomes" id="UP001519460"/>
    </source>
</evidence>
<dbReference type="InterPro" id="IPR031879">
    <property type="entry name" value="FANCM-MHF-bd"/>
</dbReference>
<dbReference type="PANTHER" id="PTHR14025:SF20">
    <property type="entry name" value="FANCONI ANEMIA GROUP M PROTEIN"/>
    <property type="match status" value="1"/>
</dbReference>
<feature type="region of interest" description="Disordered" evidence="6">
    <location>
        <begin position="1"/>
        <end position="20"/>
    </location>
</feature>
<feature type="compositionally biased region" description="Basic and acidic residues" evidence="6">
    <location>
        <begin position="985"/>
        <end position="996"/>
    </location>
</feature>
<feature type="compositionally biased region" description="Basic and acidic residues" evidence="6">
    <location>
        <begin position="1813"/>
        <end position="1823"/>
    </location>
</feature>
<feature type="region of interest" description="Disordered" evidence="6">
    <location>
        <begin position="1886"/>
        <end position="1984"/>
    </location>
</feature>
<dbReference type="InterPro" id="IPR014001">
    <property type="entry name" value="Helicase_ATP-bd"/>
</dbReference>
<dbReference type="SMART" id="SM00490">
    <property type="entry name" value="HELICc"/>
    <property type="match status" value="1"/>
</dbReference>
<feature type="compositionally biased region" description="Basic and acidic residues" evidence="6">
    <location>
        <begin position="1714"/>
        <end position="1728"/>
    </location>
</feature>
<dbReference type="InterPro" id="IPR006166">
    <property type="entry name" value="ERCC4_domain"/>
</dbReference>
<dbReference type="Pfam" id="PF02732">
    <property type="entry name" value="ERCC4"/>
    <property type="match status" value="1"/>
</dbReference>
<keyword evidence="5" id="KW-0067">ATP-binding</keyword>
<dbReference type="PROSITE" id="PS51194">
    <property type="entry name" value="HELICASE_CTER"/>
    <property type="match status" value="1"/>
</dbReference>
<feature type="compositionally biased region" description="Acidic residues" evidence="6">
    <location>
        <begin position="653"/>
        <end position="664"/>
    </location>
</feature>
<dbReference type="Pfam" id="PF00271">
    <property type="entry name" value="Helicase_C"/>
    <property type="match status" value="1"/>
</dbReference>
<organism evidence="9 10">
    <name type="scientific">Batillaria attramentaria</name>
    <dbReference type="NCBI Taxonomy" id="370345"/>
    <lineage>
        <taxon>Eukaryota</taxon>
        <taxon>Metazoa</taxon>
        <taxon>Spiralia</taxon>
        <taxon>Lophotrochozoa</taxon>
        <taxon>Mollusca</taxon>
        <taxon>Gastropoda</taxon>
        <taxon>Caenogastropoda</taxon>
        <taxon>Sorbeoconcha</taxon>
        <taxon>Cerithioidea</taxon>
        <taxon>Batillariidae</taxon>
        <taxon>Batillaria</taxon>
    </lineage>
</organism>
<dbReference type="GO" id="GO:0005524">
    <property type="term" value="F:ATP binding"/>
    <property type="evidence" value="ECO:0007669"/>
    <property type="project" value="UniProtKB-KW"/>
</dbReference>
<dbReference type="Gene3D" id="3.40.50.10130">
    <property type="match status" value="1"/>
</dbReference>
<evidence type="ECO:0000256" key="1">
    <source>
        <dbReference type="ARBA" id="ARBA00009889"/>
    </source>
</evidence>
<dbReference type="InterPro" id="IPR027417">
    <property type="entry name" value="P-loop_NTPase"/>
</dbReference>
<dbReference type="SMART" id="SM00891">
    <property type="entry name" value="ERCC4"/>
    <property type="match status" value="1"/>
</dbReference>
<feature type="compositionally biased region" description="Basic residues" evidence="6">
    <location>
        <begin position="1615"/>
        <end position="1633"/>
    </location>
</feature>
<feature type="compositionally biased region" description="Acidic residues" evidence="6">
    <location>
        <begin position="1687"/>
        <end position="1711"/>
    </location>
</feature>
<dbReference type="Proteomes" id="UP001519460">
    <property type="component" value="Unassembled WGS sequence"/>
</dbReference>
<dbReference type="Pfam" id="PF16783">
    <property type="entry name" value="FANCM-MHF_bd"/>
    <property type="match status" value="1"/>
</dbReference>
<feature type="compositionally biased region" description="Basic residues" evidence="6">
    <location>
        <begin position="699"/>
        <end position="710"/>
    </location>
</feature>
<dbReference type="InterPro" id="IPR001650">
    <property type="entry name" value="Helicase_C-like"/>
</dbReference>
<keyword evidence="3" id="KW-0378">Hydrolase</keyword>
<dbReference type="Gene3D" id="3.40.50.300">
    <property type="entry name" value="P-loop containing nucleotide triphosphate hydrolases"/>
    <property type="match status" value="2"/>
</dbReference>
<evidence type="ECO:0000256" key="2">
    <source>
        <dbReference type="ARBA" id="ARBA00022741"/>
    </source>
</evidence>
<evidence type="ECO:0000256" key="6">
    <source>
        <dbReference type="SAM" id="MobiDB-lite"/>
    </source>
</evidence>
<dbReference type="CDD" id="cd18801">
    <property type="entry name" value="SF2_C_FANCM_Hef"/>
    <property type="match status" value="1"/>
</dbReference>
<evidence type="ECO:0000259" key="8">
    <source>
        <dbReference type="PROSITE" id="PS51194"/>
    </source>
</evidence>
<evidence type="ECO:0000256" key="5">
    <source>
        <dbReference type="ARBA" id="ARBA00022840"/>
    </source>
</evidence>
<comment type="similarity">
    <text evidence="1">Belongs to the DEAD box helicase family. DEAH subfamily. FANCM sub-subfamily.</text>
</comment>
<dbReference type="PROSITE" id="PS51192">
    <property type="entry name" value="HELICASE_ATP_BIND_1"/>
    <property type="match status" value="1"/>
</dbReference>
<feature type="compositionally biased region" description="Basic and acidic residues" evidence="6">
    <location>
        <begin position="963"/>
        <end position="973"/>
    </location>
</feature>
<dbReference type="Gene3D" id="1.10.150.20">
    <property type="entry name" value="5' to 3' exonuclease, C-terminal subdomain"/>
    <property type="match status" value="1"/>
</dbReference>
<feature type="compositionally biased region" description="Polar residues" evidence="6">
    <location>
        <begin position="942"/>
        <end position="961"/>
    </location>
</feature>
<dbReference type="GO" id="GO:0006281">
    <property type="term" value="P:DNA repair"/>
    <property type="evidence" value="ECO:0007669"/>
    <property type="project" value="UniProtKB-ARBA"/>
</dbReference>
<keyword evidence="10" id="KW-1185">Reference proteome</keyword>
<dbReference type="GO" id="GO:0004386">
    <property type="term" value="F:helicase activity"/>
    <property type="evidence" value="ECO:0007669"/>
    <property type="project" value="UniProtKB-KW"/>
</dbReference>
<feature type="region of interest" description="Disordered" evidence="6">
    <location>
        <begin position="444"/>
        <end position="483"/>
    </location>
</feature>
<keyword evidence="2" id="KW-0547">Nucleotide-binding</keyword>
<feature type="compositionally biased region" description="Polar residues" evidence="6">
    <location>
        <begin position="998"/>
        <end position="1019"/>
    </location>
</feature>
<proteinExistence type="inferred from homology"/>
<feature type="region of interest" description="Disordered" evidence="6">
    <location>
        <begin position="1585"/>
        <end position="1648"/>
    </location>
</feature>
<feature type="domain" description="Helicase C-terminal" evidence="8">
    <location>
        <begin position="261"/>
        <end position="428"/>
    </location>
</feature>
<feature type="compositionally biased region" description="Basic and acidic residues" evidence="6">
    <location>
        <begin position="1592"/>
        <end position="1602"/>
    </location>
</feature>
<feature type="compositionally biased region" description="Basic residues" evidence="6">
    <location>
        <begin position="630"/>
        <end position="647"/>
    </location>
</feature>
<dbReference type="SUPFAM" id="SSF52540">
    <property type="entry name" value="P-loop containing nucleoside triphosphate hydrolases"/>
    <property type="match status" value="1"/>
</dbReference>
<evidence type="ECO:0000256" key="4">
    <source>
        <dbReference type="ARBA" id="ARBA00022806"/>
    </source>
</evidence>
<keyword evidence="4" id="KW-0347">Helicase</keyword>
<feature type="region of interest" description="Disordered" evidence="6">
    <location>
        <begin position="1843"/>
        <end position="1873"/>
    </location>
</feature>
<reference evidence="9 10" key="1">
    <citation type="journal article" date="2023" name="Sci. Data">
        <title>Genome assembly of the Korean intertidal mud-creeper Batillaria attramentaria.</title>
        <authorList>
            <person name="Patra A.K."/>
            <person name="Ho P.T."/>
            <person name="Jun S."/>
            <person name="Lee S.J."/>
            <person name="Kim Y."/>
            <person name="Won Y.J."/>
        </authorList>
    </citation>
    <scope>NUCLEOTIDE SEQUENCE [LARGE SCALE GENOMIC DNA]</scope>
    <source>
        <strain evidence="9">Wonlab-2016</strain>
    </source>
</reference>
<gene>
    <name evidence="9" type="ORF">BaRGS_00003161</name>
</gene>
<dbReference type="Gene3D" id="1.20.1320.20">
    <property type="entry name" value="hef helicase domain"/>
    <property type="match status" value="1"/>
</dbReference>
<dbReference type="InterPro" id="IPR047418">
    <property type="entry name" value="XPF_nuclease_FANCM"/>
</dbReference>
<feature type="compositionally biased region" description="Low complexity" evidence="6">
    <location>
        <begin position="1904"/>
        <end position="1923"/>
    </location>
</feature>
<name>A0ABD0M1N7_9CAEN</name>
<dbReference type="InterPro" id="IPR011335">
    <property type="entry name" value="Restrct_endonuc-II-like"/>
</dbReference>
<feature type="compositionally biased region" description="Polar residues" evidence="6">
    <location>
        <begin position="675"/>
        <end position="686"/>
    </location>
</feature>
<dbReference type="CDD" id="cd20077">
    <property type="entry name" value="XPF_nuclease_FANCM"/>
    <property type="match status" value="1"/>
</dbReference>
<feature type="domain" description="Helicase ATP-binding" evidence="7">
    <location>
        <begin position="35"/>
        <end position="95"/>
    </location>
</feature>
<evidence type="ECO:0000256" key="3">
    <source>
        <dbReference type="ARBA" id="ARBA00022801"/>
    </source>
</evidence>
<sequence>MGIPRDDTAEMTGTMNPTDRQKAWRDRRVFFLTPQDVKCLVIDEAHKALGNHAYCQVVRELVKYTRQFRVLALSATPGSDMKAVQQPYTHERTVDKIVVPLGDELNDLKKKYIQVLSVVVRRLTQQRVLYNREPTSLSKFLILKAREAFRQNPPENLPRSQYGVVEGDFALAMSLYHGYELLQLHGLRSLYNFLQGVVSGDKAYGRTRTELMRNADFCTIMDILRDKFQPSIAGPDQKGTSSKPKGSFAVGHPKMVKLEQVVVDHFNKCQAEGHATRVMIFSQYRDSVQEITQMLQQHEPLVKVMSFIGQSSAGKATKGFTQKEQLKVMQAFRTGGYNTLVSTCVGEEGLDIGDVDLIVCFDAHKSPIRLVQRMGRTGRKRQGRIVMLVTEGKEEQIYNHSQYTKRSIHRSILNGAKSLIFYPSNPRMIPVNLTPACHRMHITVQQHQDKGKGAGKGRKSQGKISSLFSKAKSGAGRRPAKEEAGISLEEFAELKSSGAAVTTQYLPAPKMVTLQSHDEEDCDKVGLEGELNFSDWLPWQNSLQQTSQFGHSQRSRHLVELLEFTDLQQVLPPEEDNYGQEMRIYLNMDDVISDSSRPVSGDITQFCVPADKCRAVTHTGDEGTVEPQSKKGKKTSRAKLPGKRKRTPFPVLEIEEDSDSDALPDVDFSKPSIIKGQTSSPSITSRVESRPAMKATSPSHRKEKRRKKSKPDRSSLLSMVVSSTENDDFDDFEPCGGTSRSFETGAEAESEISKPVQDASHSRVNPSVDSPQEICDDQERESEYVADVPMDTIDSFDLEKHKSEGEEMSADSKTNEVFRVPTPPPLENVTAILTRITKPEDLQAVDLHSLLKNCAFSQSRSIRGSQPHMSEVLVVPTDAYTGREVQIDDVAPECREDVQVRETADDRPADGDMSLHLDDSFSDSLDEVDFDLISERLLQGYQASNKPSSSDSHAPNKTNRASKVKEPCVENGHKSQRMQLSQAEPKSKKPLFKECGDSSVQVLQPVDSNKTDSASSTKNGIPKRQKTSFVYRMDESSTVSNSLKESEVHAWESQRKVKPVERCEENAVMPPEAVMVESGVDAPDLFSPEAVKKKNPPQSKPRKLILKTDKSLTEGPSLLDMVDTPALFSPEVKERSPSGPVWSPMPGTERSAKSDSILTFTQALACVHSSSHSESSHADSKESHSDSRQSHSDSRENCTERKISKVDTPTDTRKVSNIESVNSTVNVGISARSSIPALNAGSENTDNTVGEGLLELEDSPNFDLGFDFDEDIIPPSPEAEPSVSQPGLRSQLSFKTAVSVPVVEAPTATKSLLDHVPEALDFEDDDILLAAHDENLEEHHSPCFTSSFQCRNNQTADVGKSKVSTPKRKEFPEEHFTSELLEFESHTSESRHSVCGRGATTTAPVSSQGFTCHKQTDNVDDDEDSLSVLTQNKISYKSDAPVAYNMDTERNTSGACTDIATSKPVKKPQLSLAAIGTEPEGKSANSGDDLGTFSPHFVLLHDLDDEFDDDFGEMDVLKTPAQKKSPPSVYCSTPLSNKKPARFTFQATAGDTPTAPRRAHVSHTALAEDDGSDFEESIIRRRNVKLKGRQLHSSESEDDRSPGAKVKFKVPDKQAKRKKETATFNKKKKRKALYLKSVRSPVSHGHAQGARFRLQYNHAARMDVFSQPPRPDEEESQYQEDSFCVGSEEEDEDEEEESYETGSEDDDDDFDLTALERQKPNDDEDLHRLPPSQITPAPKRPSAVRALLSSSDDLDTSVPEKSPAKSEQVASVAGRSEYNRQEDGSSQGFRCALPEEGRSASDLSKATALSRMKSSEYVRRGEPKSILGLAEEGKALNSAVNLGHTAPSREVRSDQRGGLCQSQRRIQAVTPSSSTAVVFPSSSSFLPAATKGPPHSASRQNLASSRTTDSFATSTSSSVPSLSVPYISPGSVSKTTAAGSSGSINTRPSSYQLTNAGDVRNDAVDSSRSSLQVGAGTDHKPSDSVKFTSIASRERGKVVILVDSREISGAQDIVSALRLQHNAYVCARQLTACDYILSNRMAVERLTWSGFSTSTNRNKLCERVQQMQALYDRCVIIVEKDRVKPGEEKSARPQQHSKYVDSIIAQLSHTSVRVFFTENQGETAKLLAGLSNSESRKSMAISAPVNLNQEKEQVVKFYLSVPMLNITHALNLCLNFHSVNDFLQSPVTEIQKKGHMSFSRAQEVYNFIRHRFSAALMSSS</sequence>
<protein>
    <recommendedName>
        <fullName evidence="11">Fanconi anemia group M protein</fullName>
    </recommendedName>
</protein>